<dbReference type="Proteomes" id="UP000440578">
    <property type="component" value="Unassembled WGS sequence"/>
</dbReference>
<feature type="domain" description="Ig-like" evidence="2">
    <location>
        <begin position="33"/>
        <end position="134"/>
    </location>
</feature>
<gene>
    <name evidence="3" type="ORF">FJT64_019997</name>
</gene>
<dbReference type="InterPro" id="IPR007110">
    <property type="entry name" value="Ig-like_dom"/>
</dbReference>
<keyword evidence="4" id="KW-1185">Reference proteome</keyword>
<dbReference type="PANTHER" id="PTHR21261">
    <property type="entry name" value="BEAT PROTEIN"/>
    <property type="match status" value="1"/>
</dbReference>
<dbReference type="AlphaFoldDB" id="A0A6A4WN09"/>
<name>A0A6A4WN09_AMPAM</name>
<feature type="signal peptide" evidence="1">
    <location>
        <begin position="1"/>
        <end position="24"/>
    </location>
</feature>
<comment type="caution">
    <text evidence="3">The sequence shown here is derived from an EMBL/GenBank/DDBJ whole genome shotgun (WGS) entry which is preliminary data.</text>
</comment>
<accession>A0A6A4WN09</accession>
<feature type="chain" id="PRO_5025480236" description="Ig-like domain-containing protein" evidence="1">
    <location>
        <begin position="25"/>
        <end position="280"/>
    </location>
</feature>
<evidence type="ECO:0000259" key="2">
    <source>
        <dbReference type="PROSITE" id="PS50835"/>
    </source>
</evidence>
<dbReference type="OrthoDB" id="6478865at2759"/>
<proteinExistence type="predicted"/>
<dbReference type="PANTHER" id="PTHR21261:SF2">
    <property type="entry name" value="GH04238P-RELATED"/>
    <property type="match status" value="1"/>
</dbReference>
<evidence type="ECO:0000313" key="4">
    <source>
        <dbReference type="Proteomes" id="UP000440578"/>
    </source>
</evidence>
<protein>
    <recommendedName>
        <fullName evidence="2">Ig-like domain-containing protein</fullName>
    </recommendedName>
</protein>
<reference evidence="3 4" key="1">
    <citation type="submission" date="2019-07" db="EMBL/GenBank/DDBJ databases">
        <title>Draft genome assembly of a fouling barnacle, Amphibalanus amphitrite (Darwin, 1854): The first reference genome for Thecostraca.</title>
        <authorList>
            <person name="Kim W."/>
        </authorList>
    </citation>
    <scope>NUCLEOTIDE SEQUENCE [LARGE SCALE GENOMIC DNA]</scope>
    <source>
        <strain evidence="3">SNU_AA5</strain>
        <tissue evidence="3">Soma without cirri and trophi</tissue>
    </source>
</reference>
<dbReference type="InterPro" id="IPR013270">
    <property type="entry name" value="CD47_Vset"/>
</dbReference>
<evidence type="ECO:0000256" key="1">
    <source>
        <dbReference type="SAM" id="SignalP"/>
    </source>
</evidence>
<sequence length="280" mass="30849">MGAGGVWATVSVLATLLLLRVCEGVFIEDLRVPAVVEHNANATAVLDCVYDLAARESDLVTVKWFFKDENHLVYQWGKGLAPAGSGILRGRLDLEHIASRHALKKHRALIIQNPTIELSGNYICKVSTKENVVTGTKKMIVYAPARAMNLTQERNSESSINISCSAEGAFPVPRLDIYMKQESRQTRIRLKKVKSVASMTEEGVFDATAHVHLLDSEIDPRALFECMMTIPDTQYSLKRVIKYHRGGKMADTSAPPLSSHPVLLTAGVLLLWSCSLCDTS</sequence>
<keyword evidence="1" id="KW-0732">Signal</keyword>
<organism evidence="3 4">
    <name type="scientific">Amphibalanus amphitrite</name>
    <name type="common">Striped barnacle</name>
    <name type="synonym">Balanus amphitrite</name>
    <dbReference type="NCBI Taxonomy" id="1232801"/>
    <lineage>
        <taxon>Eukaryota</taxon>
        <taxon>Metazoa</taxon>
        <taxon>Ecdysozoa</taxon>
        <taxon>Arthropoda</taxon>
        <taxon>Crustacea</taxon>
        <taxon>Multicrustacea</taxon>
        <taxon>Cirripedia</taxon>
        <taxon>Thoracica</taxon>
        <taxon>Thoracicalcarea</taxon>
        <taxon>Balanomorpha</taxon>
        <taxon>Balanoidea</taxon>
        <taxon>Balanidae</taxon>
        <taxon>Amphibalaninae</taxon>
        <taxon>Amphibalanus</taxon>
    </lineage>
</organism>
<dbReference type="Pfam" id="PF08204">
    <property type="entry name" value="V-set_CD47"/>
    <property type="match status" value="1"/>
</dbReference>
<dbReference type="Gene3D" id="2.60.40.10">
    <property type="entry name" value="Immunoglobulins"/>
    <property type="match status" value="1"/>
</dbReference>
<dbReference type="SUPFAM" id="SSF48726">
    <property type="entry name" value="Immunoglobulin"/>
    <property type="match status" value="1"/>
</dbReference>
<evidence type="ECO:0000313" key="3">
    <source>
        <dbReference type="EMBL" id="KAF0308826.1"/>
    </source>
</evidence>
<dbReference type="InterPro" id="IPR036179">
    <property type="entry name" value="Ig-like_dom_sf"/>
</dbReference>
<dbReference type="PROSITE" id="PS50835">
    <property type="entry name" value="IG_LIKE"/>
    <property type="match status" value="1"/>
</dbReference>
<dbReference type="EMBL" id="VIIS01000460">
    <property type="protein sequence ID" value="KAF0308826.1"/>
    <property type="molecule type" value="Genomic_DNA"/>
</dbReference>
<dbReference type="InterPro" id="IPR013783">
    <property type="entry name" value="Ig-like_fold"/>
</dbReference>